<evidence type="ECO:0000313" key="1">
    <source>
        <dbReference type="EMBL" id="RUO50494.1"/>
    </source>
</evidence>
<accession>A0A432XP85</accession>
<dbReference type="Proteomes" id="UP000287330">
    <property type="component" value="Unassembled WGS sequence"/>
</dbReference>
<keyword evidence="2" id="KW-1185">Reference proteome</keyword>
<gene>
    <name evidence="1" type="ORF">CWE25_12305</name>
</gene>
<dbReference type="NCBIfam" id="NF047698">
    <property type="entry name" value="PP_RS20740_fam"/>
    <property type="match status" value="1"/>
</dbReference>
<comment type="caution">
    <text evidence="1">The sequence shown here is derived from an EMBL/GenBank/DDBJ whole genome shotgun (WGS) entry which is preliminary data.</text>
</comment>
<evidence type="ECO:0000313" key="2">
    <source>
        <dbReference type="Proteomes" id="UP000287330"/>
    </source>
</evidence>
<dbReference type="OrthoDB" id="5137090at2"/>
<protein>
    <submittedName>
        <fullName evidence="1">Uncharacterized protein</fullName>
    </submittedName>
</protein>
<sequence>MNFFKSNNSLFDDDEVFGKTGSEYKSEFKPWHKPRKQLIRDWQWLDQIKRILERSSYNYVDTVNYFGLPGGDLLDVNFLRRELKGSSSFKGKKLGVHGFVDSVYDYGAAQVSLTKLLDTEDISGNSKVDQFKFEELANARSEAWNRIKKFGNYHFINLDFCNSAIKASSLRAIYLLLSHQMAHLTGTPWLFCLTTRLNRGGEVEGIVTKFERIITEYLKHQPVSQKVEDCFSEIYEAFKTSEALSSVERESDFNTLLQISLVLWVIKESYKHEHEVELVSSFKYKIDFYSDVSDMHSFVFRFYKEDVTQADSLGLVEGVKEKRDLSFSQFQSATKAIDKISTSLDVDKHLSENKADLLKYAQQTVELLKECGYETGEYYNKMKEYGYDFD</sequence>
<proteinExistence type="predicted"/>
<name>A0A432XP85_9GAMM</name>
<dbReference type="EMBL" id="PIPV01000014">
    <property type="protein sequence ID" value="RUO50494.1"/>
    <property type="molecule type" value="Genomic_DNA"/>
</dbReference>
<organism evidence="1 2">
    <name type="scientific">Idiomarina fontislapidosi</name>
    <dbReference type="NCBI Taxonomy" id="263723"/>
    <lineage>
        <taxon>Bacteria</taxon>
        <taxon>Pseudomonadati</taxon>
        <taxon>Pseudomonadota</taxon>
        <taxon>Gammaproteobacteria</taxon>
        <taxon>Alteromonadales</taxon>
        <taxon>Idiomarinaceae</taxon>
        <taxon>Idiomarina</taxon>
    </lineage>
</organism>
<dbReference type="InterPro" id="IPR058085">
    <property type="entry name" value="PP_RS20740-like"/>
</dbReference>
<dbReference type="RefSeq" id="WP_110576160.1">
    <property type="nucleotide sequence ID" value="NZ_PIPV01000014.1"/>
</dbReference>
<reference evidence="2" key="1">
    <citation type="journal article" date="2018" name="Front. Microbiol.">
        <title>Genome-Based Analysis Reveals the Taxonomy and Diversity of the Family Idiomarinaceae.</title>
        <authorList>
            <person name="Liu Y."/>
            <person name="Lai Q."/>
            <person name="Shao Z."/>
        </authorList>
    </citation>
    <scope>NUCLEOTIDE SEQUENCE [LARGE SCALE GENOMIC DNA]</scope>
    <source>
        <strain evidence="2">F23</strain>
    </source>
</reference>
<dbReference type="AlphaFoldDB" id="A0A432XP85"/>